<keyword evidence="8" id="KW-1185">Reference proteome</keyword>
<dbReference type="FunFam" id="3.10.120.10:FF:000001">
    <property type="entry name" value="Cytochrome b5 reductase 4"/>
    <property type="match status" value="1"/>
</dbReference>
<evidence type="ECO:0000256" key="5">
    <source>
        <dbReference type="SAM" id="MobiDB-lite"/>
    </source>
</evidence>
<evidence type="ECO:0000313" key="8">
    <source>
        <dbReference type="Proteomes" id="UP000283383"/>
    </source>
</evidence>
<evidence type="ECO:0000313" key="7">
    <source>
        <dbReference type="EMBL" id="RKF84082.1"/>
    </source>
</evidence>
<evidence type="ECO:0000256" key="4">
    <source>
        <dbReference type="RuleBase" id="RU362121"/>
    </source>
</evidence>
<dbReference type="Gene3D" id="3.10.120.10">
    <property type="entry name" value="Cytochrome b5-like heme/steroid binding domain"/>
    <property type="match status" value="1"/>
</dbReference>
<dbReference type="GO" id="GO:0004128">
    <property type="term" value="F:cytochrome-b5 reductase activity, acting on NAD(P)H"/>
    <property type="evidence" value="ECO:0007669"/>
    <property type="project" value="TreeGrafter"/>
</dbReference>
<accession>A0A420JBG7</accession>
<dbReference type="GO" id="GO:0046872">
    <property type="term" value="F:metal ion binding"/>
    <property type="evidence" value="ECO:0007669"/>
    <property type="project" value="UniProtKB-UniRule"/>
</dbReference>
<protein>
    <submittedName>
        <fullName evidence="7">Cytochrome b5 domain-containing protein RLF</fullName>
    </submittedName>
</protein>
<dbReference type="InterPro" id="IPR001199">
    <property type="entry name" value="Cyt_B5-like_heme/steroid-bd"/>
</dbReference>
<comment type="caution">
    <text evidence="7">The sequence shown here is derived from an EMBL/GenBank/DDBJ whole genome shotgun (WGS) entry which is preliminary data.</text>
</comment>
<dbReference type="GO" id="GO:0020037">
    <property type="term" value="F:heme binding"/>
    <property type="evidence" value="ECO:0007669"/>
    <property type="project" value="UniProtKB-UniRule"/>
</dbReference>
<comment type="similarity">
    <text evidence="4">Belongs to the cytochrome b5 family.</text>
</comment>
<feature type="domain" description="Cytochrome b5 heme-binding" evidence="6">
    <location>
        <begin position="223"/>
        <end position="286"/>
    </location>
</feature>
<dbReference type="Pfam" id="PF00173">
    <property type="entry name" value="Cyt-b5"/>
    <property type="match status" value="1"/>
</dbReference>
<dbReference type="InterPro" id="IPR051872">
    <property type="entry name" value="Cytochrome_b5/Flavoprotein_Rdt"/>
</dbReference>
<dbReference type="InterPro" id="IPR036400">
    <property type="entry name" value="Cyt_B5-like_heme/steroid_sf"/>
</dbReference>
<feature type="region of interest" description="Disordered" evidence="5">
    <location>
        <begin position="48"/>
        <end position="105"/>
    </location>
</feature>
<name>A0A420JBG7_9PEZI</name>
<dbReference type="SUPFAM" id="SSF55856">
    <property type="entry name" value="Cytochrome b5-like heme/steroid binding domain"/>
    <property type="match status" value="1"/>
</dbReference>
<dbReference type="PROSITE" id="PS50255">
    <property type="entry name" value="CYTOCHROME_B5_2"/>
    <property type="match status" value="1"/>
</dbReference>
<dbReference type="PANTHER" id="PTHR46237:SF1">
    <property type="entry name" value="CYTOCHROME B5 REDUCTASE 4"/>
    <property type="match status" value="1"/>
</dbReference>
<dbReference type="PROSITE" id="PS00191">
    <property type="entry name" value="CYTOCHROME_B5_1"/>
    <property type="match status" value="1"/>
</dbReference>
<evidence type="ECO:0000256" key="2">
    <source>
        <dbReference type="ARBA" id="ARBA00022723"/>
    </source>
</evidence>
<evidence type="ECO:0000256" key="3">
    <source>
        <dbReference type="ARBA" id="ARBA00023004"/>
    </source>
</evidence>
<dbReference type="AlphaFoldDB" id="A0A420JBG7"/>
<dbReference type="Proteomes" id="UP000283383">
    <property type="component" value="Unassembled WGS sequence"/>
</dbReference>
<dbReference type="SMART" id="SM01117">
    <property type="entry name" value="Cyt-b5"/>
    <property type="match status" value="1"/>
</dbReference>
<proteinExistence type="inferred from homology"/>
<dbReference type="InterPro" id="IPR018506">
    <property type="entry name" value="Cyt_B5_heme-BS"/>
</dbReference>
<evidence type="ECO:0000256" key="1">
    <source>
        <dbReference type="ARBA" id="ARBA00022617"/>
    </source>
</evidence>
<sequence length="301" mass="33138">MWSPLEWLGYNRDVTITQRQNDDVKRKIPKGNNPKLDHVQDITITTSNDENNQCDVKNGDTFPNPKEISDYKAMPPPPLPRKNSTTLPSNNNTSTNIKATPIAPTHTPTFIVGDENNEDQYTFLSSKPSLQGTYTASVPTSSDIRKSTQFNSSSRLNQAPAGLAPSNQNEKPARSTKKVILKPGHSPLDWARLANSNADLSGLAGASYIKVPPSLLKIKTGRKGKDAWTVLGGKVYNITPYLPFHPGGEAELLRSAGRDGTKLFTEVHPWVNWEGMLASCLVGIAVDENEEQNQIKFNEMD</sequence>
<keyword evidence="1 4" id="KW-0349">Heme</keyword>
<dbReference type="PANTHER" id="PTHR46237">
    <property type="entry name" value="CYTOCHROME B5 REDUCTASE 4 FAMILY MEMBER"/>
    <property type="match status" value="1"/>
</dbReference>
<keyword evidence="3 4" id="KW-0408">Iron</keyword>
<evidence type="ECO:0000259" key="6">
    <source>
        <dbReference type="PROSITE" id="PS50255"/>
    </source>
</evidence>
<dbReference type="GO" id="GO:0005737">
    <property type="term" value="C:cytoplasm"/>
    <property type="evidence" value="ECO:0007669"/>
    <property type="project" value="TreeGrafter"/>
</dbReference>
<feature type="compositionally biased region" description="Polar residues" evidence="5">
    <location>
        <begin position="130"/>
        <end position="157"/>
    </location>
</feature>
<keyword evidence="2 4" id="KW-0479">Metal-binding</keyword>
<feature type="region of interest" description="Disordered" evidence="5">
    <location>
        <begin position="130"/>
        <end position="176"/>
    </location>
</feature>
<organism evidence="7 8">
    <name type="scientific">Golovinomyces cichoracearum</name>
    <dbReference type="NCBI Taxonomy" id="62708"/>
    <lineage>
        <taxon>Eukaryota</taxon>
        <taxon>Fungi</taxon>
        <taxon>Dikarya</taxon>
        <taxon>Ascomycota</taxon>
        <taxon>Pezizomycotina</taxon>
        <taxon>Leotiomycetes</taxon>
        <taxon>Erysiphales</taxon>
        <taxon>Erysiphaceae</taxon>
        <taxon>Golovinomyces</taxon>
    </lineage>
</organism>
<gene>
    <name evidence="7" type="ORF">GcM3_002008</name>
</gene>
<reference evidence="7 8" key="1">
    <citation type="journal article" date="2018" name="BMC Genomics">
        <title>Comparative genome analyses reveal sequence features reflecting distinct modes of host-adaptation between dicot and monocot powdery mildew.</title>
        <authorList>
            <person name="Wu Y."/>
            <person name="Ma X."/>
            <person name="Pan Z."/>
            <person name="Kale S.D."/>
            <person name="Song Y."/>
            <person name="King H."/>
            <person name="Zhang Q."/>
            <person name="Presley C."/>
            <person name="Deng X."/>
            <person name="Wei C.I."/>
            <person name="Xiao S."/>
        </authorList>
    </citation>
    <scope>NUCLEOTIDE SEQUENCE [LARGE SCALE GENOMIC DNA]</scope>
    <source>
        <strain evidence="7">UMSG3</strain>
    </source>
</reference>
<dbReference type="EMBL" id="MCBQ01000204">
    <property type="protein sequence ID" value="RKF84082.1"/>
    <property type="molecule type" value="Genomic_DNA"/>
</dbReference>
<dbReference type="STRING" id="62708.A0A420JBG7"/>
<feature type="compositionally biased region" description="Low complexity" evidence="5">
    <location>
        <begin position="83"/>
        <end position="96"/>
    </location>
</feature>